<proteinExistence type="predicted"/>
<evidence type="ECO:0000259" key="4">
    <source>
        <dbReference type="Pfam" id="PF08125"/>
    </source>
</evidence>
<evidence type="ECO:0000313" key="6">
    <source>
        <dbReference type="Proteomes" id="UP000027821"/>
    </source>
</evidence>
<dbReference type="OrthoDB" id="9768714at2"/>
<dbReference type="SUPFAM" id="SSF51735">
    <property type="entry name" value="NAD(P)-binding Rossmann-fold domains"/>
    <property type="match status" value="1"/>
</dbReference>
<dbReference type="InterPro" id="IPR036291">
    <property type="entry name" value="NAD(P)-bd_dom_sf"/>
</dbReference>
<dbReference type="Pfam" id="PF01232">
    <property type="entry name" value="Mannitol_dh"/>
    <property type="match status" value="1"/>
</dbReference>
<dbReference type="STRING" id="1048983.EL17_18000"/>
<dbReference type="PANTHER" id="PTHR30524">
    <property type="entry name" value="MANNITOL-1-PHOSPHATE 5-DEHYDROGENASE"/>
    <property type="match status" value="1"/>
</dbReference>
<dbReference type="eggNOG" id="COG0246">
    <property type="taxonomic scope" value="Bacteria"/>
</dbReference>
<evidence type="ECO:0000313" key="5">
    <source>
        <dbReference type="EMBL" id="KEO72632.1"/>
    </source>
</evidence>
<dbReference type="InterPro" id="IPR008927">
    <property type="entry name" value="6-PGluconate_DH-like_C_sf"/>
</dbReference>
<dbReference type="PRINTS" id="PR00084">
    <property type="entry name" value="MTLDHDRGNASE"/>
</dbReference>
<dbReference type="Gene3D" id="1.10.1040.10">
    <property type="entry name" value="N-(1-d-carboxylethyl)-l-norvaline Dehydrogenase, domain 2"/>
    <property type="match status" value="1"/>
</dbReference>
<dbReference type="Gene3D" id="3.40.50.720">
    <property type="entry name" value="NAD(P)-binding Rossmann-like Domain"/>
    <property type="match status" value="1"/>
</dbReference>
<name>A0A074LFU2_9BACT</name>
<dbReference type="GO" id="GO:0019592">
    <property type="term" value="P:mannitol catabolic process"/>
    <property type="evidence" value="ECO:0007669"/>
    <property type="project" value="TreeGrafter"/>
</dbReference>
<reference evidence="5 6" key="1">
    <citation type="submission" date="2014-04" db="EMBL/GenBank/DDBJ databases">
        <title>Characterization and application of a salt tolerant electro-active bacterium.</title>
        <authorList>
            <person name="Yang L."/>
            <person name="Wei S."/>
            <person name="Tay Q.X.M."/>
        </authorList>
    </citation>
    <scope>NUCLEOTIDE SEQUENCE [LARGE SCALE GENOMIC DNA]</scope>
    <source>
        <strain evidence="5 6">LY1</strain>
    </source>
</reference>
<dbReference type="Pfam" id="PF08125">
    <property type="entry name" value="Mannitol_dh_C"/>
    <property type="match status" value="1"/>
</dbReference>
<dbReference type="GO" id="GO:0009026">
    <property type="term" value="F:tagaturonate reductase activity"/>
    <property type="evidence" value="ECO:0007669"/>
    <property type="project" value="UniProtKB-EC"/>
</dbReference>
<feature type="domain" description="Mannitol dehydrogenase N-terminal" evidence="3">
    <location>
        <begin position="17"/>
        <end position="252"/>
    </location>
</feature>
<dbReference type="GO" id="GO:0019698">
    <property type="term" value="P:D-galacturonate catabolic process"/>
    <property type="evidence" value="ECO:0007669"/>
    <property type="project" value="TreeGrafter"/>
</dbReference>
<dbReference type="GO" id="GO:0008926">
    <property type="term" value="F:mannitol-1-phosphate 5-dehydrogenase activity"/>
    <property type="evidence" value="ECO:0007669"/>
    <property type="project" value="TreeGrafter"/>
</dbReference>
<dbReference type="NCBIfam" id="NF002969">
    <property type="entry name" value="PRK03643.1"/>
    <property type="match status" value="1"/>
</dbReference>
<sequence length="468" mass="52891">MKTLKRNALTIAERPIKVIQFGEGNFLRGFVDWIIDVMNEKTSFNGNVHIVQPLATGLADMIENQDGLYHVLLEGIHRGKTIQESRLITSVEGASNPFEDYSNYLSLADNKDLKFIISNTTEAGIAYDPEDKAHTILPVTFPGKLTALLYQRFKTFEGQKDAGLVIIPCELIEKNGEQLESCVLQYAKLWDLPAAFSSWIKDANSFCNTLVDRIVPGFPKDTIKEIQQNLGFEDQLVVMAEPFHLWVIEGPENLKGIFPAEEAGLEVKFVKDLSPYRTRKVRILNGAHTALVPVAYLAGLRTVREAVEDPHIGKYINETIFSEIIPTLDLSEDELKQFAIDVLDRFKNPFIRHELASIALNSISKFKVRVLPSLLAYKQVKGTWPDRLTYSLANLIMFYNPTIGCPINDDEAYCEFFSHLWNSENILDTVYKTLSNITFWGEDLTLHAGLTEKVTEQLNLVASQKQQC</sequence>
<dbReference type="Proteomes" id="UP000027821">
    <property type="component" value="Unassembled WGS sequence"/>
</dbReference>
<dbReference type="EC" id="1.1.1.58" evidence="5"/>
<evidence type="ECO:0000259" key="3">
    <source>
        <dbReference type="Pfam" id="PF01232"/>
    </source>
</evidence>
<comment type="caution">
    <text evidence="5">The sequence shown here is derived from an EMBL/GenBank/DDBJ whole genome shotgun (WGS) entry which is preliminary data.</text>
</comment>
<keyword evidence="1 5" id="KW-0560">Oxidoreductase</keyword>
<accession>A0A074LFU2</accession>
<keyword evidence="6" id="KW-1185">Reference proteome</keyword>
<dbReference type="RefSeq" id="WP_035077313.1">
    <property type="nucleotide sequence ID" value="NZ_JMIH01000024.1"/>
</dbReference>
<dbReference type="EMBL" id="JMIH01000024">
    <property type="protein sequence ID" value="KEO72632.1"/>
    <property type="molecule type" value="Genomic_DNA"/>
</dbReference>
<organism evidence="5 6">
    <name type="scientific">Anditalea andensis</name>
    <dbReference type="NCBI Taxonomy" id="1048983"/>
    <lineage>
        <taxon>Bacteria</taxon>
        <taxon>Pseudomonadati</taxon>
        <taxon>Bacteroidota</taxon>
        <taxon>Cytophagia</taxon>
        <taxon>Cytophagales</taxon>
        <taxon>Cytophagaceae</taxon>
        <taxon>Anditalea</taxon>
    </lineage>
</organism>
<protein>
    <submittedName>
        <fullName evidence="5">Altronate oxidoreductase</fullName>
        <ecNumber evidence="5">1.1.1.58</ecNumber>
    </submittedName>
</protein>
<evidence type="ECO:0000256" key="1">
    <source>
        <dbReference type="ARBA" id="ARBA00023002"/>
    </source>
</evidence>
<feature type="domain" description="Mannitol dehydrogenase C-terminal" evidence="4">
    <location>
        <begin position="272"/>
        <end position="459"/>
    </location>
</feature>
<evidence type="ECO:0000256" key="2">
    <source>
        <dbReference type="ARBA" id="ARBA00023027"/>
    </source>
</evidence>
<dbReference type="PANTHER" id="PTHR30524:SF0">
    <property type="entry name" value="ALTRONATE OXIDOREDUCTASE-RELATED"/>
    <property type="match status" value="1"/>
</dbReference>
<dbReference type="InterPro" id="IPR013328">
    <property type="entry name" value="6PGD_dom2"/>
</dbReference>
<dbReference type="InterPro" id="IPR013131">
    <property type="entry name" value="Mannitol_DH_N"/>
</dbReference>
<gene>
    <name evidence="5" type="ORF">EL17_18000</name>
</gene>
<dbReference type="AlphaFoldDB" id="A0A074LFU2"/>
<dbReference type="SUPFAM" id="SSF48179">
    <property type="entry name" value="6-phosphogluconate dehydrogenase C-terminal domain-like"/>
    <property type="match status" value="1"/>
</dbReference>
<dbReference type="InterPro" id="IPR000669">
    <property type="entry name" value="Mannitol_DH"/>
</dbReference>
<dbReference type="GO" id="GO:0005829">
    <property type="term" value="C:cytosol"/>
    <property type="evidence" value="ECO:0007669"/>
    <property type="project" value="TreeGrafter"/>
</dbReference>
<dbReference type="InterPro" id="IPR013118">
    <property type="entry name" value="Mannitol_DH_C"/>
</dbReference>
<keyword evidence="2" id="KW-0520">NAD</keyword>